<feature type="chain" id="PRO_5033674448" evidence="1">
    <location>
        <begin position="18"/>
        <end position="163"/>
    </location>
</feature>
<proteinExistence type="predicted"/>
<protein>
    <submittedName>
        <fullName evidence="3">Pathogenesis-related protein 1</fullName>
    </submittedName>
</protein>
<dbReference type="SMART" id="SM00198">
    <property type="entry name" value="SCP"/>
    <property type="match status" value="1"/>
</dbReference>
<sequence length="163" mass="18047">MHLNVFLPLLSLSLALAAPTPRADDNSSDSWLTAHNNERDQHGAGKLEWSSDLASAAQDWANQCNFQTSDSKYGENIARGSGQFATEDAVNLWLKSKQDYNPQNPESSSWTQIVWKSTTQLGCAQAKCPTTNGDNQQVEQTFYVCYYNPPGNVLGQYNDNVQP</sequence>
<evidence type="ECO:0000313" key="3">
    <source>
        <dbReference type="EMBL" id="QVT77496.1"/>
    </source>
</evidence>
<dbReference type="InterPro" id="IPR014044">
    <property type="entry name" value="CAP_dom"/>
</dbReference>
<name>A0A8E6Y908_MONPR</name>
<reference evidence="3" key="1">
    <citation type="journal article" date="2021" name="BMC Ecol Evol">
        <title>Adaptive evolution of Moniliophthora PR-1 proteins towards its pathogenic lifestyle.</title>
        <authorList>
            <person name="Vasconcelos A.A."/>
            <person name="Jose J."/>
            <person name="Tokimatu P.M."/>
            <person name="Camargo A.P."/>
            <person name="Teixeira P.J.P.L."/>
            <person name="Thomazella D.P.T."/>
            <person name="do Prado P.F.V."/>
            <person name="Fiorin G.L."/>
            <person name="Costa J.L."/>
            <person name="Figueira A."/>
            <person name="Carazzolle M.F."/>
            <person name="Pereira G.A.G."/>
            <person name="Baroni R.M."/>
        </authorList>
    </citation>
    <scope>NUCLEOTIDE SEQUENCE</scope>
</reference>
<dbReference type="InterPro" id="IPR001283">
    <property type="entry name" value="CRISP-related"/>
</dbReference>
<feature type="domain" description="SCP" evidence="2">
    <location>
        <begin position="26"/>
        <end position="155"/>
    </location>
</feature>
<evidence type="ECO:0000256" key="1">
    <source>
        <dbReference type="SAM" id="SignalP"/>
    </source>
</evidence>
<dbReference type="Pfam" id="PF00188">
    <property type="entry name" value="CAP"/>
    <property type="match status" value="1"/>
</dbReference>
<dbReference type="EMBL" id="MW659315">
    <property type="protein sequence ID" value="QVT77496.1"/>
    <property type="molecule type" value="Genomic_DNA"/>
</dbReference>
<accession>A0A8E6Y908</accession>
<dbReference type="AlphaFoldDB" id="A0A8E6Y908"/>
<evidence type="ECO:0000259" key="2">
    <source>
        <dbReference type="SMART" id="SM00198"/>
    </source>
</evidence>
<organism evidence="3">
    <name type="scientific">Moniliophthora perniciosa</name>
    <name type="common">Witches'-broom disease fungus</name>
    <name type="synonym">Marasmius perniciosus</name>
    <dbReference type="NCBI Taxonomy" id="153609"/>
    <lineage>
        <taxon>Eukaryota</taxon>
        <taxon>Fungi</taxon>
        <taxon>Dikarya</taxon>
        <taxon>Basidiomycota</taxon>
        <taxon>Agaricomycotina</taxon>
        <taxon>Agaricomycetes</taxon>
        <taxon>Agaricomycetidae</taxon>
        <taxon>Agaricales</taxon>
        <taxon>Marasmiineae</taxon>
        <taxon>Marasmiaceae</taxon>
        <taxon>Moniliophthora</taxon>
    </lineage>
</organism>
<dbReference type="EMBL" id="MW659316">
    <property type="protein sequence ID" value="QVT77497.1"/>
    <property type="molecule type" value="Genomic_DNA"/>
</dbReference>
<keyword evidence="1" id="KW-0732">Signal</keyword>
<reference evidence="3" key="2">
    <citation type="submission" date="2021-02" db="EMBL/GenBank/DDBJ databases">
        <authorList>
            <person name="de Vasconcelos A.A."/>
            <person name="Jose J."/>
            <person name="Tokimatu P.M."/>
            <person name="Camargo A.P."/>
            <person name="Teixeira P.J.P.L."/>
            <person name="Thomazzella D.P.T."/>
            <person name="Prado P.F.V."/>
            <person name="Fiorin G.L."/>
            <person name="Carazzolle M.F."/>
            <person name="Pereira G.A.G."/>
            <person name="Baroni R.M."/>
        </authorList>
    </citation>
    <scope>NUCLEOTIDE SEQUENCE</scope>
</reference>
<dbReference type="PANTHER" id="PTHR10334">
    <property type="entry name" value="CYSTEINE-RICH SECRETORY PROTEIN-RELATED"/>
    <property type="match status" value="1"/>
</dbReference>
<feature type="signal peptide" evidence="1">
    <location>
        <begin position="1"/>
        <end position="17"/>
    </location>
</feature>